<organism evidence="2 3">
    <name type="scientific">Cochliobolus heterostrophus (strain C5 / ATCC 48332 / race O)</name>
    <name type="common">Southern corn leaf blight fungus</name>
    <name type="synonym">Bipolaris maydis</name>
    <dbReference type="NCBI Taxonomy" id="701091"/>
    <lineage>
        <taxon>Eukaryota</taxon>
        <taxon>Fungi</taxon>
        <taxon>Dikarya</taxon>
        <taxon>Ascomycota</taxon>
        <taxon>Pezizomycotina</taxon>
        <taxon>Dothideomycetes</taxon>
        <taxon>Pleosporomycetidae</taxon>
        <taxon>Pleosporales</taxon>
        <taxon>Pleosporineae</taxon>
        <taxon>Pleosporaceae</taxon>
        <taxon>Bipolaris</taxon>
    </lineage>
</organism>
<feature type="repeat" description="RCC1" evidence="1">
    <location>
        <begin position="109"/>
        <end position="160"/>
    </location>
</feature>
<feature type="repeat" description="RCC1" evidence="1">
    <location>
        <begin position="3"/>
        <end position="55"/>
    </location>
</feature>
<reference evidence="3" key="2">
    <citation type="journal article" date="2013" name="PLoS Genet.">
        <title>Comparative genome structure, secondary metabolite, and effector coding capacity across Cochliobolus pathogens.</title>
        <authorList>
            <person name="Condon B.J."/>
            <person name="Leng Y."/>
            <person name="Wu D."/>
            <person name="Bushley K.E."/>
            <person name="Ohm R.A."/>
            <person name="Otillar R."/>
            <person name="Martin J."/>
            <person name="Schackwitz W."/>
            <person name="Grimwood J."/>
            <person name="MohdZainudin N."/>
            <person name="Xue C."/>
            <person name="Wang R."/>
            <person name="Manning V.A."/>
            <person name="Dhillon B."/>
            <person name="Tu Z.J."/>
            <person name="Steffenson B.J."/>
            <person name="Salamov A."/>
            <person name="Sun H."/>
            <person name="Lowry S."/>
            <person name="LaButti K."/>
            <person name="Han J."/>
            <person name="Copeland A."/>
            <person name="Lindquist E."/>
            <person name="Barry K."/>
            <person name="Schmutz J."/>
            <person name="Baker S.E."/>
            <person name="Ciuffetti L.M."/>
            <person name="Grigoriev I.V."/>
            <person name="Zhong S."/>
            <person name="Turgeon B.G."/>
        </authorList>
    </citation>
    <scope>NUCLEOTIDE SEQUENCE [LARGE SCALE GENOMIC DNA]</scope>
    <source>
        <strain evidence="3">C5 / ATCC 48332 / race O</strain>
    </source>
</reference>
<dbReference type="InterPro" id="IPR000408">
    <property type="entry name" value="Reg_chr_condens"/>
</dbReference>
<evidence type="ECO:0000313" key="2">
    <source>
        <dbReference type="EMBL" id="EMD89158.1"/>
    </source>
</evidence>
<dbReference type="Pfam" id="PF00415">
    <property type="entry name" value="RCC1"/>
    <property type="match status" value="2"/>
</dbReference>
<dbReference type="InterPro" id="IPR009091">
    <property type="entry name" value="RCC1/BLIP-II"/>
</dbReference>
<dbReference type="SUPFAM" id="SSF50985">
    <property type="entry name" value="RCC1/BLIP-II"/>
    <property type="match status" value="1"/>
</dbReference>
<keyword evidence="3" id="KW-1185">Reference proteome</keyword>
<dbReference type="Gene3D" id="2.130.10.30">
    <property type="entry name" value="Regulator of chromosome condensation 1/beta-lactamase-inhibitor protein II"/>
    <property type="match status" value="2"/>
</dbReference>
<evidence type="ECO:0000313" key="3">
    <source>
        <dbReference type="Proteomes" id="UP000016936"/>
    </source>
</evidence>
<dbReference type="HOGENOM" id="CLU_005210_0_0_1"/>
<dbReference type="PANTHER" id="PTHR45982">
    <property type="entry name" value="REGULATOR OF CHROMOSOME CONDENSATION"/>
    <property type="match status" value="1"/>
</dbReference>
<accession>M2UMH4</accession>
<name>M2UMH4_COCH5</name>
<evidence type="ECO:0000256" key="1">
    <source>
        <dbReference type="PROSITE-ProRule" id="PRU00235"/>
    </source>
</evidence>
<protein>
    <submittedName>
        <fullName evidence="2">Uncharacterized protein</fullName>
    </submittedName>
</protein>
<dbReference type="Pfam" id="PF13540">
    <property type="entry name" value="RCC1_2"/>
    <property type="match status" value="1"/>
</dbReference>
<dbReference type="eggNOG" id="KOG1426">
    <property type="taxonomic scope" value="Eukaryota"/>
</dbReference>
<dbReference type="OrthoDB" id="5370059at2759"/>
<dbReference type="PROSITE" id="PS50012">
    <property type="entry name" value="RCC1_3"/>
    <property type="match status" value="4"/>
</dbReference>
<dbReference type="PANTHER" id="PTHR45982:SF1">
    <property type="entry name" value="REGULATOR OF CHROMOSOME CONDENSATION"/>
    <property type="match status" value="1"/>
</dbReference>
<dbReference type="EMBL" id="KB445579">
    <property type="protein sequence ID" value="EMD89158.1"/>
    <property type="molecule type" value="Genomic_DNA"/>
</dbReference>
<dbReference type="STRING" id="701091.M2UMH4"/>
<dbReference type="Proteomes" id="UP000016936">
    <property type="component" value="Unassembled WGS sequence"/>
</dbReference>
<feature type="repeat" description="RCC1" evidence="1">
    <location>
        <begin position="254"/>
        <end position="291"/>
    </location>
</feature>
<dbReference type="InterPro" id="IPR051553">
    <property type="entry name" value="Ran_GTPase-activating"/>
</dbReference>
<sequence length="348" mass="37784">MPYQMYAFGSNGEGQLGLPAAEIVDVPTRVTDTLPLWDVSAIRGGDNHTLILCKDGVVYGVGDNRKGQLGSLGKEPQIPVFKRVYENASLIAATCESSAYVTRSDSGESYIYTEGTGQWGELGREEQAGPSTSNRITTSFPGAIVDFSAGVWHYVTVLDDGSVYGWGKARLSQLGGILTGKVTTPTKINDIPFRPTKGVCGKDFTYLVGESSSGEHFLLGKDKFNIISSMPKHIKGWKDIGATWHAIFVLFNDGTLTAWGKENMWKLLPPDLPLLNKIAVGSDHVLAVTRDGRLISWGWGKHGNCGDLKDLKQEIKNDMVSGFWNEIEVPGEVETIGAGFCTSFVITK</sequence>
<reference evidence="2 3" key="1">
    <citation type="journal article" date="2012" name="PLoS Pathog.">
        <title>Diverse lifestyles and strategies of plant pathogenesis encoded in the genomes of eighteen Dothideomycetes fungi.</title>
        <authorList>
            <person name="Ohm R.A."/>
            <person name="Feau N."/>
            <person name="Henrissat B."/>
            <person name="Schoch C.L."/>
            <person name="Horwitz B.A."/>
            <person name="Barry K.W."/>
            <person name="Condon B.J."/>
            <person name="Copeland A.C."/>
            <person name="Dhillon B."/>
            <person name="Glaser F."/>
            <person name="Hesse C.N."/>
            <person name="Kosti I."/>
            <person name="LaButti K."/>
            <person name="Lindquist E.A."/>
            <person name="Lucas S."/>
            <person name="Salamov A.A."/>
            <person name="Bradshaw R.E."/>
            <person name="Ciuffetti L."/>
            <person name="Hamelin R.C."/>
            <person name="Kema G.H.J."/>
            <person name="Lawrence C."/>
            <person name="Scott J.A."/>
            <person name="Spatafora J.W."/>
            <person name="Turgeon B.G."/>
            <person name="de Wit P.J.G.M."/>
            <person name="Zhong S."/>
            <person name="Goodwin S.B."/>
            <person name="Grigoriev I.V."/>
        </authorList>
    </citation>
    <scope>NUCLEOTIDE SEQUENCE [LARGE SCALE GENOMIC DNA]</scope>
    <source>
        <strain evidence="3">C5 / ATCC 48332 / race O</strain>
    </source>
</reference>
<proteinExistence type="predicted"/>
<dbReference type="OMA" id="GWGNCRK"/>
<feature type="repeat" description="RCC1" evidence="1">
    <location>
        <begin position="161"/>
        <end position="211"/>
    </location>
</feature>
<gene>
    <name evidence="2" type="ORF">COCHEDRAFT_1226322</name>
</gene>
<dbReference type="PRINTS" id="PR00633">
    <property type="entry name" value="RCCNDNSATION"/>
</dbReference>
<dbReference type="AlphaFoldDB" id="M2UMH4"/>